<gene>
    <name evidence="2" type="ORF">BASA50_007805</name>
</gene>
<dbReference type="EMBL" id="JAFCIX010000370">
    <property type="protein sequence ID" value="KAH6592839.1"/>
    <property type="molecule type" value="Genomic_DNA"/>
</dbReference>
<comment type="caution">
    <text evidence="2">The sequence shown here is derived from an EMBL/GenBank/DDBJ whole genome shotgun (WGS) entry which is preliminary data.</text>
</comment>
<evidence type="ECO:0000313" key="3">
    <source>
        <dbReference type="Proteomes" id="UP001648503"/>
    </source>
</evidence>
<proteinExistence type="predicted"/>
<keyword evidence="3" id="KW-1185">Reference proteome</keyword>
<sequence length="69" mass="7817">MEEILGLDCDATDIHQQEHEQLRYVCEGVNTPFGILADMKNQLVTSNGTSHKRQRMHSETDPQSESDSD</sequence>
<evidence type="ECO:0000256" key="1">
    <source>
        <dbReference type="SAM" id="MobiDB-lite"/>
    </source>
</evidence>
<protein>
    <submittedName>
        <fullName evidence="2">Uncharacterized protein</fullName>
    </submittedName>
</protein>
<reference evidence="2 3" key="1">
    <citation type="submission" date="2021-02" db="EMBL/GenBank/DDBJ databases">
        <title>Variation within the Batrachochytrium salamandrivorans European outbreak.</title>
        <authorList>
            <person name="Kelly M."/>
            <person name="Pasmans F."/>
            <person name="Shea T.P."/>
            <person name="Munoz J.F."/>
            <person name="Carranza S."/>
            <person name="Cuomo C.A."/>
            <person name="Martel A."/>
        </authorList>
    </citation>
    <scope>NUCLEOTIDE SEQUENCE [LARGE SCALE GENOMIC DNA]</scope>
    <source>
        <strain evidence="2 3">AMFP18/2</strain>
    </source>
</reference>
<feature type="region of interest" description="Disordered" evidence="1">
    <location>
        <begin position="44"/>
        <end position="69"/>
    </location>
</feature>
<name>A0ABQ8F974_9FUNG</name>
<organism evidence="2 3">
    <name type="scientific">Batrachochytrium salamandrivorans</name>
    <dbReference type="NCBI Taxonomy" id="1357716"/>
    <lineage>
        <taxon>Eukaryota</taxon>
        <taxon>Fungi</taxon>
        <taxon>Fungi incertae sedis</taxon>
        <taxon>Chytridiomycota</taxon>
        <taxon>Chytridiomycota incertae sedis</taxon>
        <taxon>Chytridiomycetes</taxon>
        <taxon>Rhizophydiales</taxon>
        <taxon>Rhizophydiales incertae sedis</taxon>
        <taxon>Batrachochytrium</taxon>
    </lineage>
</organism>
<dbReference type="Proteomes" id="UP001648503">
    <property type="component" value="Unassembled WGS sequence"/>
</dbReference>
<accession>A0ABQ8F974</accession>
<evidence type="ECO:0000313" key="2">
    <source>
        <dbReference type="EMBL" id="KAH6592839.1"/>
    </source>
</evidence>